<evidence type="ECO:0000313" key="2">
    <source>
        <dbReference type="Proteomes" id="UP001162836"/>
    </source>
</evidence>
<reference evidence="1 2" key="1">
    <citation type="journal article" date="2023" name="Antonie Van Leeuwenhoek">
        <title>Unveiling the genomic potential of a novel thermostable glycoside hydrolases producing Neobacillus sedimentimangrovi UE25.</title>
        <authorList>
            <person name="Ejaz U."/>
            <person name="Saleem F."/>
            <person name="Rashid R."/>
            <person name="Hasan K.A."/>
            <person name="Syed M.N."/>
            <person name="Sohail M."/>
        </authorList>
    </citation>
    <scope>NUCLEOTIDE SEQUENCE [LARGE SCALE GENOMIC DNA]</scope>
    <source>
        <strain evidence="1 2">UE25</strain>
    </source>
</reference>
<keyword evidence="2" id="KW-1185">Reference proteome</keyword>
<accession>A0ABS8QGH8</accession>
<gene>
    <name evidence="1" type="ORF">LRS37_05685</name>
</gene>
<organism evidence="1 2">
    <name type="scientific">Neobacillus sedimentimangrovi</name>
    <dbReference type="NCBI Taxonomy" id="2699460"/>
    <lineage>
        <taxon>Bacteria</taxon>
        <taxon>Bacillati</taxon>
        <taxon>Bacillota</taxon>
        <taxon>Bacilli</taxon>
        <taxon>Bacillales</taxon>
        <taxon>Bacillaceae</taxon>
        <taxon>Neobacillus</taxon>
    </lineage>
</organism>
<dbReference type="EMBL" id="JAJODE010000011">
    <property type="protein sequence ID" value="MCD4838373.1"/>
    <property type="molecule type" value="Genomic_DNA"/>
</dbReference>
<name>A0ABS8QGH8_9BACI</name>
<dbReference type="Proteomes" id="UP001162836">
    <property type="component" value="Unassembled WGS sequence"/>
</dbReference>
<protein>
    <submittedName>
        <fullName evidence="1">Uncharacterized protein</fullName>
    </submittedName>
</protein>
<proteinExistence type="predicted"/>
<sequence>MSNNPRGYKMFPIFKLDCGIHTYSFGLQ</sequence>
<comment type="caution">
    <text evidence="1">The sequence shown here is derived from an EMBL/GenBank/DDBJ whole genome shotgun (WGS) entry which is preliminary data.</text>
</comment>
<evidence type="ECO:0000313" key="1">
    <source>
        <dbReference type="EMBL" id="MCD4838373.1"/>
    </source>
</evidence>